<feature type="compositionally biased region" description="Basic and acidic residues" evidence="8">
    <location>
        <begin position="241"/>
        <end position="260"/>
    </location>
</feature>
<dbReference type="eggNOG" id="KOG2600">
    <property type="taxonomic scope" value="Eukaryota"/>
</dbReference>
<dbReference type="STRING" id="403673.A0A177WV68"/>
<comment type="subcellular location">
    <subcellularLocation>
        <location evidence="1 7">Nucleus</location>
        <location evidence="1 7">Nucleolus</location>
    </subcellularLocation>
</comment>
<evidence type="ECO:0000256" key="8">
    <source>
        <dbReference type="SAM" id="MobiDB-lite"/>
    </source>
</evidence>
<gene>
    <name evidence="9" type="ORF">BDEG_26920</name>
</gene>
<feature type="compositionally biased region" description="Low complexity" evidence="8">
    <location>
        <begin position="275"/>
        <end position="284"/>
    </location>
</feature>
<feature type="compositionally biased region" description="Acidic residues" evidence="8">
    <location>
        <begin position="261"/>
        <end position="270"/>
    </location>
</feature>
<feature type="region of interest" description="Disordered" evidence="8">
    <location>
        <begin position="124"/>
        <end position="229"/>
    </location>
</feature>
<evidence type="ECO:0000313" key="9">
    <source>
        <dbReference type="EMBL" id="OAJ43574.1"/>
    </source>
</evidence>
<accession>A0A177WV68</accession>
<dbReference type="InterPro" id="IPR012173">
    <property type="entry name" value="Mpp10"/>
</dbReference>
<feature type="compositionally biased region" description="Acidic residues" evidence="8">
    <location>
        <begin position="330"/>
        <end position="352"/>
    </location>
</feature>
<comment type="similarity">
    <text evidence="6 7">Belongs to the MPP10 family.</text>
</comment>
<evidence type="ECO:0000256" key="6">
    <source>
        <dbReference type="ARBA" id="ARBA00029455"/>
    </source>
</evidence>
<feature type="compositionally biased region" description="Basic and acidic residues" evidence="8">
    <location>
        <begin position="294"/>
        <end position="313"/>
    </location>
</feature>
<feature type="region of interest" description="Disordered" evidence="8">
    <location>
        <begin position="241"/>
        <end position="355"/>
    </location>
</feature>
<dbReference type="AlphaFoldDB" id="A0A177WV68"/>
<evidence type="ECO:0000256" key="4">
    <source>
        <dbReference type="ARBA" id="ARBA00023242"/>
    </source>
</evidence>
<evidence type="ECO:0000256" key="2">
    <source>
        <dbReference type="ARBA" id="ARBA00022517"/>
    </source>
</evidence>
<name>A0A177WV68_BATDL</name>
<feature type="compositionally biased region" description="Basic and acidic residues" evidence="8">
    <location>
        <begin position="604"/>
        <end position="623"/>
    </location>
</feature>
<protein>
    <recommendedName>
        <fullName evidence="7">U3 small nucleolar ribonucleoprotein protein MPP10</fullName>
    </recommendedName>
</protein>
<feature type="region of interest" description="Disordered" evidence="8">
    <location>
        <begin position="397"/>
        <end position="423"/>
    </location>
</feature>
<dbReference type="GO" id="GO:0006364">
    <property type="term" value="P:rRNA processing"/>
    <property type="evidence" value="ECO:0007669"/>
    <property type="project" value="UniProtKB-KW"/>
</dbReference>
<feature type="compositionally biased region" description="Low complexity" evidence="8">
    <location>
        <begin position="681"/>
        <end position="693"/>
    </location>
</feature>
<organism evidence="9 10">
    <name type="scientific">Batrachochytrium dendrobatidis (strain JEL423)</name>
    <dbReference type="NCBI Taxonomy" id="403673"/>
    <lineage>
        <taxon>Eukaryota</taxon>
        <taxon>Fungi</taxon>
        <taxon>Fungi incertae sedis</taxon>
        <taxon>Chytridiomycota</taxon>
        <taxon>Chytridiomycota incertae sedis</taxon>
        <taxon>Chytridiomycetes</taxon>
        <taxon>Rhizophydiales</taxon>
        <taxon>Rhizophydiales incertae sedis</taxon>
        <taxon>Batrachochytrium</taxon>
    </lineage>
</organism>
<dbReference type="Proteomes" id="UP000077115">
    <property type="component" value="Unassembled WGS sequence"/>
</dbReference>
<feature type="compositionally biased region" description="Basic and acidic residues" evidence="8">
    <location>
        <begin position="694"/>
        <end position="704"/>
    </location>
</feature>
<dbReference type="PANTHER" id="PTHR17039">
    <property type="entry name" value="U3 SMALL NUCLEOLAR RIBONUCLEOPROTEIN PROTEIN MPP10"/>
    <property type="match status" value="1"/>
</dbReference>
<keyword evidence="3 7" id="KW-0698">rRNA processing</keyword>
<proteinExistence type="inferred from homology"/>
<dbReference type="VEuPathDB" id="FungiDB:BDEG_26920"/>
<evidence type="ECO:0000256" key="7">
    <source>
        <dbReference type="PIRNR" id="PIRNR017300"/>
    </source>
</evidence>
<dbReference type="OrthoDB" id="445326at2759"/>
<keyword evidence="5 7" id="KW-0687">Ribonucleoprotein</keyword>
<feature type="region of interest" description="Disordered" evidence="8">
    <location>
        <begin position="603"/>
        <end position="624"/>
    </location>
</feature>
<evidence type="ECO:0000256" key="3">
    <source>
        <dbReference type="ARBA" id="ARBA00022552"/>
    </source>
</evidence>
<feature type="compositionally biased region" description="Acidic residues" evidence="8">
    <location>
        <begin position="130"/>
        <end position="166"/>
    </location>
</feature>
<feature type="compositionally biased region" description="Acidic residues" evidence="8">
    <location>
        <begin position="174"/>
        <end position="215"/>
    </location>
</feature>
<dbReference type="PIRSF" id="PIRSF017300">
    <property type="entry name" value="snoRNP_Mpp10"/>
    <property type="match status" value="1"/>
</dbReference>
<evidence type="ECO:0000256" key="5">
    <source>
        <dbReference type="ARBA" id="ARBA00023274"/>
    </source>
</evidence>
<keyword evidence="2 7" id="KW-0690">Ribosome biogenesis</keyword>
<dbReference type="EMBL" id="DS022310">
    <property type="protein sequence ID" value="OAJ43574.1"/>
    <property type="molecule type" value="Genomic_DNA"/>
</dbReference>
<feature type="region of interest" description="Disordered" evidence="8">
    <location>
        <begin position="654"/>
        <end position="704"/>
    </location>
</feature>
<dbReference type="GO" id="GO:0032040">
    <property type="term" value="C:small-subunit processome"/>
    <property type="evidence" value="ECO:0007669"/>
    <property type="project" value="TreeGrafter"/>
</dbReference>
<reference evidence="9 10" key="2">
    <citation type="submission" date="2016-05" db="EMBL/GenBank/DDBJ databases">
        <title>Lineage-specific infection strategies underlie the spectrum of fungal disease in amphibians.</title>
        <authorList>
            <person name="Cuomo C.A."/>
            <person name="Farrer R.A."/>
            <person name="James T."/>
            <person name="Longcore J."/>
            <person name="Birren B."/>
        </authorList>
    </citation>
    <scope>NUCLEOTIDE SEQUENCE [LARGE SCALE GENOMIC DNA]</scope>
    <source>
        <strain evidence="9 10">JEL423</strain>
    </source>
</reference>
<keyword evidence="4 7" id="KW-0539">Nucleus</keyword>
<dbReference type="GO" id="GO:0005732">
    <property type="term" value="C:sno(s)RNA-containing ribonucleoprotein complex"/>
    <property type="evidence" value="ECO:0007669"/>
    <property type="project" value="UniProtKB-UniRule"/>
</dbReference>
<dbReference type="Pfam" id="PF04006">
    <property type="entry name" value="Mpp10"/>
    <property type="match status" value="1"/>
</dbReference>
<evidence type="ECO:0000313" key="10">
    <source>
        <dbReference type="Proteomes" id="UP000077115"/>
    </source>
</evidence>
<evidence type="ECO:0000256" key="1">
    <source>
        <dbReference type="ARBA" id="ARBA00004604"/>
    </source>
</evidence>
<dbReference type="GO" id="GO:0034457">
    <property type="term" value="C:Mpp10 complex"/>
    <property type="evidence" value="ECO:0007669"/>
    <property type="project" value="UniProtKB-UniRule"/>
</dbReference>
<sequence>MVKPQSKQPSEKSTSNLMQVNDATELVASKASERLHLKAALPSKIIDISSLNAVPFLTQDAEHSGAWLDASAWLFKMVKTFEPFDTTPLPELYTKGFDLEQVWEQIRLLNEPLVPYLSKMASDFPKSDNDSIEETDDDTLNNLNGDDEQEFEDDSELDESELESDQESSNYLDLEAEEDNQGSQDSEDSEDNEELNSASDNEEFEVDFPDQESDQETAGPIKRKRSVVDDDFFSLEEMEKFADMGERHDIKAARKANMKDDDSDDDESEKDDMFSFDSDILNSNLDDEDEDNANDIRYEDFFEGIDKDADTKPSKKQRARPSWQDRDDMDRDEDIEPTDMDTSVNEDQEVDDTSLYTSHKQTLFEDDAEPIQGETLSTFEKQQARLQKAIQQLESEAMQEKPWAMKGEVSSRARPKNSLLEEDLEIEHTAKPVPVITEESTLTLETLITQRIKDQVWDDVTRKAPPKDTVYDPNRKFELIDEKSTKSLAQVYEDEYLRQSNKDQPTEKDIALNQKHEEVKTLFQTLCQDLDILSNWHYTPKAATLEVEVLPPVSVPAIQMEEVTPAAVSDAMLAAPKEVYQGNVAKSQMEMDAADKRKARLKAKREVQREHKMRETAKKEREAATGVLASQLTKEKAMKQLMGQSNVTIVGDKTSKRQMGRVSTEAKGGKTKLGKRDMQATVVQVGGKVGQTKTRIDKPSDLRL</sequence>
<reference evidence="9 10" key="1">
    <citation type="submission" date="2006-10" db="EMBL/GenBank/DDBJ databases">
        <title>The Genome Sequence of Batrachochytrium dendrobatidis JEL423.</title>
        <authorList>
            <consortium name="The Broad Institute Genome Sequencing Platform"/>
            <person name="Birren B."/>
            <person name="Lander E."/>
            <person name="Galagan J."/>
            <person name="Cuomo C."/>
            <person name="Devon K."/>
            <person name="Jaffe D."/>
            <person name="Butler J."/>
            <person name="Alvarez P."/>
            <person name="Gnerre S."/>
            <person name="Grabherr M."/>
            <person name="Kleber M."/>
            <person name="Mauceli E."/>
            <person name="Brockman W."/>
            <person name="Young S."/>
            <person name="LaButti K."/>
            <person name="Sykes S."/>
            <person name="DeCaprio D."/>
            <person name="Crawford M."/>
            <person name="Koehrsen M."/>
            <person name="Engels R."/>
            <person name="Montgomery P."/>
            <person name="Pearson M."/>
            <person name="Howarth C."/>
            <person name="Larson L."/>
            <person name="White J."/>
            <person name="O'Leary S."/>
            <person name="Kodira C."/>
            <person name="Zeng Q."/>
            <person name="Yandava C."/>
            <person name="Alvarado L."/>
            <person name="Longcore J."/>
            <person name="James T."/>
        </authorList>
    </citation>
    <scope>NUCLEOTIDE SEQUENCE [LARGE SCALE GENOMIC DNA]</scope>
    <source>
        <strain evidence="9 10">JEL423</strain>
    </source>
</reference>
<dbReference type="PANTHER" id="PTHR17039:SF0">
    <property type="entry name" value="U3 SMALL NUCLEOLAR RIBONUCLEOPROTEIN PROTEIN MPP10"/>
    <property type="match status" value="1"/>
</dbReference>
<comment type="function">
    <text evidence="7">Involved in nucleolar processing of pre-18S ribosomal RNA.</text>
</comment>